<comment type="caution">
    <text evidence="3">The sequence shown here is derived from an EMBL/GenBank/DDBJ whole genome shotgun (WGS) entry which is preliminary data.</text>
</comment>
<dbReference type="RefSeq" id="WP_238745470.1">
    <property type="nucleotide sequence ID" value="NZ_JAKOOW010000006.1"/>
</dbReference>
<evidence type="ECO:0000256" key="1">
    <source>
        <dbReference type="SAM" id="SignalP"/>
    </source>
</evidence>
<dbReference type="Pfam" id="PF04264">
    <property type="entry name" value="YceI"/>
    <property type="match status" value="1"/>
</dbReference>
<dbReference type="EMBL" id="JAKOOW010000006">
    <property type="protein sequence ID" value="MCG6503273.1"/>
    <property type="molecule type" value="Genomic_DNA"/>
</dbReference>
<dbReference type="PANTHER" id="PTHR34406:SF2">
    <property type="entry name" value="PERIPLASMIC PROTEIN"/>
    <property type="match status" value="1"/>
</dbReference>
<dbReference type="Proteomes" id="UP001298424">
    <property type="component" value="Unassembled WGS sequence"/>
</dbReference>
<sequence length="187" mass="20426">MKKTILCALLAATAAAATAADYQIDPHHANARFAIDHFGTSTNVGGFYQLEGTVKFDAAKRSGSIDITIPLNKLQTGSEHFTKHLLSADIFNAEKHPNIRFVSDKFHFVGKKVSAVSGRLTMNGKTQPVTLKANKFNCYQNPMKKVETCGGDFSATLDRSKWGVNYLVDAGMTKTVGIQIQIEAFKQ</sequence>
<dbReference type="Gene3D" id="2.40.128.110">
    <property type="entry name" value="Lipid/polyisoprenoid-binding, YceI-like"/>
    <property type="match status" value="1"/>
</dbReference>
<organism evidence="3 4">
    <name type="scientific">Kingella pumchi</name>
    <dbReference type="NCBI Taxonomy" id="2779506"/>
    <lineage>
        <taxon>Bacteria</taxon>
        <taxon>Pseudomonadati</taxon>
        <taxon>Pseudomonadota</taxon>
        <taxon>Betaproteobacteria</taxon>
        <taxon>Neisseriales</taxon>
        <taxon>Neisseriaceae</taxon>
        <taxon>Kingella</taxon>
    </lineage>
</organism>
<evidence type="ECO:0000259" key="2">
    <source>
        <dbReference type="SMART" id="SM00867"/>
    </source>
</evidence>
<feature type="chain" id="PRO_5046701979" evidence="1">
    <location>
        <begin position="20"/>
        <end position="187"/>
    </location>
</feature>
<dbReference type="SMART" id="SM00867">
    <property type="entry name" value="YceI"/>
    <property type="match status" value="1"/>
</dbReference>
<dbReference type="InterPro" id="IPR007372">
    <property type="entry name" value="Lipid/polyisoprenoid-bd_YceI"/>
</dbReference>
<dbReference type="PANTHER" id="PTHR34406">
    <property type="entry name" value="PROTEIN YCEI"/>
    <property type="match status" value="1"/>
</dbReference>
<accession>A0ABS9NKF7</accession>
<reference evidence="3 4" key="1">
    <citation type="submission" date="2022-02" db="EMBL/GenBank/DDBJ databases">
        <title>Genome sequence data of Kingella unionensis sp. nov. strain CICC 24913 (CCUG 75125).</title>
        <authorList>
            <person name="Xiao M."/>
        </authorList>
    </citation>
    <scope>NUCLEOTIDE SEQUENCE [LARGE SCALE GENOMIC DNA]</scope>
    <source>
        <strain evidence="3 4">CICC 24913</strain>
    </source>
</reference>
<feature type="domain" description="Lipid/polyisoprenoid-binding YceI-like" evidence="2">
    <location>
        <begin position="21"/>
        <end position="185"/>
    </location>
</feature>
<keyword evidence="1" id="KW-0732">Signal</keyword>
<evidence type="ECO:0000313" key="3">
    <source>
        <dbReference type="EMBL" id="MCG6503273.1"/>
    </source>
</evidence>
<evidence type="ECO:0000313" key="4">
    <source>
        <dbReference type="Proteomes" id="UP001298424"/>
    </source>
</evidence>
<dbReference type="SUPFAM" id="SSF101874">
    <property type="entry name" value="YceI-like"/>
    <property type="match status" value="1"/>
</dbReference>
<gene>
    <name evidence="3" type="ORF">MB824_02005</name>
</gene>
<feature type="signal peptide" evidence="1">
    <location>
        <begin position="1"/>
        <end position="19"/>
    </location>
</feature>
<protein>
    <submittedName>
        <fullName evidence="3">YceI family protein</fullName>
    </submittedName>
</protein>
<dbReference type="InterPro" id="IPR036761">
    <property type="entry name" value="TTHA0802/YceI-like_sf"/>
</dbReference>
<name>A0ABS9NKF7_9NEIS</name>
<keyword evidence="4" id="KW-1185">Reference proteome</keyword>
<proteinExistence type="predicted"/>